<keyword evidence="7" id="KW-1185">Reference proteome</keyword>
<dbReference type="InterPro" id="IPR000847">
    <property type="entry name" value="LysR_HTH_N"/>
</dbReference>
<dbReference type="AlphaFoldDB" id="A0A4Q7NIC9"/>
<evidence type="ECO:0000256" key="1">
    <source>
        <dbReference type="ARBA" id="ARBA00009437"/>
    </source>
</evidence>
<organism evidence="6 7">
    <name type="scientific">Pigmentiphaga kullae</name>
    <dbReference type="NCBI Taxonomy" id="151784"/>
    <lineage>
        <taxon>Bacteria</taxon>
        <taxon>Pseudomonadati</taxon>
        <taxon>Pseudomonadota</taxon>
        <taxon>Betaproteobacteria</taxon>
        <taxon>Burkholderiales</taxon>
        <taxon>Alcaligenaceae</taxon>
        <taxon>Pigmentiphaga</taxon>
    </lineage>
</organism>
<dbReference type="InterPro" id="IPR036388">
    <property type="entry name" value="WH-like_DNA-bd_sf"/>
</dbReference>
<dbReference type="SUPFAM" id="SSF46785">
    <property type="entry name" value="Winged helix' DNA-binding domain"/>
    <property type="match status" value="1"/>
</dbReference>
<keyword evidence="2" id="KW-0805">Transcription regulation</keyword>
<comment type="similarity">
    <text evidence="1">Belongs to the LysR transcriptional regulatory family.</text>
</comment>
<dbReference type="SUPFAM" id="SSF53850">
    <property type="entry name" value="Periplasmic binding protein-like II"/>
    <property type="match status" value="1"/>
</dbReference>
<dbReference type="GO" id="GO:0003677">
    <property type="term" value="F:DNA binding"/>
    <property type="evidence" value="ECO:0007669"/>
    <property type="project" value="UniProtKB-KW"/>
</dbReference>
<feature type="domain" description="HTH lysR-type" evidence="5">
    <location>
        <begin position="6"/>
        <end position="63"/>
    </location>
</feature>
<dbReference type="Pfam" id="PF03466">
    <property type="entry name" value="LysR_substrate"/>
    <property type="match status" value="1"/>
</dbReference>
<accession>A0A4Q7NIC9</accession>
<comment type="caution">
    <text evidence="6">The sequence shown here is derived from an EMBL/GenBank/DDBJ whole genome shotgun (WGS) entry which is preliminary data.</text>
</comment>
<dbReference type="InterPro" id="IPR050389">
    <property type="entry name" value="LysR-type_TF"/>
</dbReference>
<dbReference type="CDD" id="cd08459">
    <property type="entry name" value="PBP2_DntR_NahR_LinR_like"/>
    <property type="match status" value="1"/>
</dbReference>
<evidence type="ECO:0000259" key="5">
    <source>
        <dbReference type="PROSITE" id="PS50931"/>
    </source>
</evidence>
<dbReference type="Pfam" id="PF00126">
    <property type="entry name" value="HTH_1"/>
    <property type="match status" value="1"/>
</dbReference>
<evidence type="ECO:0000256" key="3">
    <source>
        <dbReference type="ARBA" id="ARBA00023125"/>
    </source>
</evidence>
<evidence type="ECO:0000256" key="4">
    <source>
        <dbReference type="ARBA" id="ARBA00023163"/>
    </source>
</evidence>
<reference evidence="6 7" key="1">
    <citation type="submission" date="2019-02" db="EMBL/GenBank/DDBJ databases">
        <title>Genomic Encyclopedia of Type Strains, Phase IV (KMG-IV): sequencing the most valuable type-strain genomes for metagenomic binning, comparative biology and taxonomic classification.</title>
        <authorList>
            <person name="Goeker M."/>
        </authorList>
    </citation>
    <scope>NUCLEOTIDE SEQUENCE [LARGE SCALE GENOMIC DNA]</scope>
    <source>
        <strain evidence="6 7">K24</strain>
    </source>
</reference>
<dbReference type="PANTHER" id="PTHR30118:SF15">
    <property type="entry name" value="TRANSCRIPTIONAL REGULATORY PROTEIN"/>
    <property type="match status" value="1"/>
</dbReference>
<dbReference type="PRINTS" id="PR00039">
    <property type="entry name" value="HTHLYSR"/>
</dbReference>
<keyword evidence="4" id="KW-0804">Transcription</keyword>
<dbReference type="Proteomes" id="UP000292445">
    <property type="component" value="Unassembled WGS sequence"/>
</dbReference>
<keyword evidence="3 6" id="KW-0238">DNA-binding</keyword>
<dbReference type="Gene3D" id="1.10.10.10">
    <property type="entry name" value="Winged helix-like DNA-binding domain superfamily/Winged helix DNA-binding domain"/>
    <property type="match status" value="1"/>
</dbReference>
<dbReference type="InterPro" id="IPR005119">
    <property type="entry name" value="LysR_subst-bd"/>
</dbReference>
<dbReference type="PROSITE" id="PS50931">
    <property type="entry name" value="HTH_LYSR"/>
    <property type="match status" value="1"/>
</dbReference>
<dbReference type="RefSeq" id="WP_130355616.1">
    <property type="nucleotide sequence ID" value="NZ_SGXC01000001.1"/>
</dbReference>
<evidence type="ECO:0000313" key="6">
    <source>
        <dbReference type="EMBL" id="RZS84230.1"/>
    </source>
</evidence>
<proteinExistence type="inferred from homology"/>
<dbReference type="EMBL" id="SGXC01000001">
    <property type="protein sequence ID" value="RZS84230.1"/>
    <property type="molecule type" value="Genomic_DNA"/>
</dbReference>
<name>A0A4Q7NIC9_9BURK</name>
<gene>
    <name evidence="6" type="ORF">EV675_0241</name>
</gene>
<sequence>MGLHGLDLNFLLVFEALWETRSVSRASEKLGLSQPATSHALAKMRSLFNDPLFVRVKNDMQPTPRAVEMAQPIQQVLEFTRVQILSTQPFDAARADKTFTFCMTDVGETAYLPAIVEEIRRTAPDVRLRTVSPIAAKIEETLESGVVDLALGYFPDLKNQGMFQQNILRTSGFVCLTDKDNPRLDGGQLSMDAFIGSTHVAIKTEGRSQEVIDKTMQDLKIRRRIFLVVPHFLSLLSLIPHTELVAIIPVDVSLAFQNNPRLVIHPLPFSSPTVEVTQVWHAKHHKDASNLWLRGLVRRVLQHR</sequence>
<dbReference type="PANTHER" id="PTHR30118">
    <property type="entry name" value="HTH-TYPE TRANSCRIPTIONAL REGULATOR LEUO-RELATED"/>
    <property type="match status" value="1"/>
</dbReference>
<protein>
    <submittedName>
        <fullName evidence="6">DNA-binding transcriptional LysR family regulator</fullName>
    </submittedName>
</protein>
<dbReference type="OrthoDB" id="8583877at2"/>
<dbReference type="Gene3D" id="3.40.190.10">
    <property type="entry name" value="Periplasmic binding protein-like II"/>
    <property type="match status" value="2"/>
</dbReference>
<evidence type="ECO:0000256" key="2">
    <source>
        <dbReference type="ARBA" id="ARBA00023015"/>
    </source>
</evidence>
<dbReference type="GO" id="GO:0003700">
    <property type="term" value="F:DNA-binding transcription factor activity"/>
    <property type="evidence" value="ECO:0007669"/>
    <property type="project" value="InterPro"/>
</dbReference>
<evidence type="ECO:0000313" key="7">
    <source>
        <dbReference type="Proteomes" id="UP000292445"/>
    </source>
</evidence>
<dbReference type="InterPro" id="IPR036390">
    <property type="entry name" value="WH_DNA-bd_sf"/>
</dbReference>